<dbReference type="AlphaFoldDB" id="A0A0D0NDL0"/>
<keyword evidence="1" id="KW-1133">Transmembrane helix</keyword>
<feature type="transmembrane region" description="Helical" evidence="1">
    <location>
        <begin position="70"/>
        <end position="89"/>
    </location>
</feature>
<feature type="transmembrane region" description="Helical" evidence="1">
    <location>
        <begin position="258"/>
        <end position="277"/>
    </location>
</feature>
<gene>
    <name evidence="2" type="ORF">TR51_01075</name>
</gene>
<reference evidence="2 3" key="1">
    <citation type="submission" date="2015-02" db="EMBL/GenBank/DDBJ databases">
        <title>Draft genome sequence of Kitasatospora griseola MF730-N6, a bafilomycin, terpentecin and satosporin producer.</title>
        <authorList>
            <person name="Arens J.C."/>
            <person name="Haltli B."/>
            <person name="Kerr R.G."/>
        </authorList>
    </citation>
    <scope>NUCLEOTIDE SEQUENCE [LARGE SCALE GENOMIC DNA]</scope>
    <source>
        <strain evidence="2 3">MF730-N6</strain>
    </source>
</reference>
<feature type="transmembrane region" description="Helical" evidence="1">
    <location>
        <begin position="234"/>
        <end position="252"/>
    </location>
</feature>
<evidence type="ECO:0000313" key="2">
    <source>
        <dbReference type="EMBL" id="KIQ66280.1"/>
    </source>
</evidence>
<keyword evidence="1" id="KW-0812">Transmembrane</keyword>
<dbReference type="PATRIC" id="fig|2064.6.peg.240"/>
<organism evidence="2 3">
    <name type="scientific">Kitasatospora griseola</name>
    <name type="common">Streptomyces griseolosporeus</name>
    <dbReference type="NCBI Taxonomy" id="2064"/>
    <lineage>
        <taxon>Bacteria</taxon>
        <taxon>Bacillati</taxon>
        <taxon>Actinomycetota</taxon>
        <taxon>Actinomycetes</taxon>
        <taxon>Kitasatosporales</taxon>
        <taxon>Streptomycetaceae</taxon>
        <taxon>Kitasatospora</taxon>
    </lineage>
</organism>
<name>A0A0D0NDL0_KITGR</name>
<protein>
    <recommendedName>
        <fullName evidence="4">DUF3592 domain-containing protein</fullName>
    </recommendedName>
</protein>
<evidence type="ECO:0008006" key="4">
    <source>
        <dbReference type="Google" id="ProtNLM"/>
    </source>
</evidence>
<dbReference type="Proteomes" id="UP000032066">
    <property type="component" value="Unassembled WGS sequence"/>
</dbReference>
<evidence type="ECO:0000256" key="1">
    <source>
        <dbReference type="SAM" id="Phobius"/>
    </source>
</evidence>
<dbReference type="RefSeq" id="WP_043907365.1">
    <property type="nucleotide sequence ID" value="NZ_JXZB01000001.1"/>
</dbReference>
<proteinExistence type="predicted"/>
<sequence length="303" mass="32240">MAGWAAVVGGAGAAGHGVAVALVPSWQRAGDVERVVPVLVAVVCAVGWLVAAVADRRRAEVRKEVRRPSWLLAGLVGVGMVLASVAALAQANGPDEAEGRQLRRIVQADGMERKLAIVAVRSGSAALGRVNRRQVYRTTVELEVPYESGRRTVTIPVETRGRPYAGESIGVRFAPAAPELGVHVDRETTVDGLGLVWILILGGFGLLFTPIILVDHRENVHAWRRYRPGVHLPAFALLIAGVGAAGYVGLALPSPWLGWPLAVFAAATPWLCLAHAIRPEALHGVFDRVVRGLGRLLIGRQGR</sequence>
<feature type="transmembrane region" description="Helical" evidence="1">
    <location>
        <begin position="194"/>
        <end position="214"/>
    </location>
</feature>
<comment type="caution">
    <text evidence="2">The sequence shown here is derived from an EMBL/GenBank/DDBJ whole genome shotgun (WGS) entry which is preliminary data.</text>
</comment>
<evidence type="ECO:0000313" key="3">
    <source>
        <dbReference type="Proteomes" id="UP000032066"/>
    </source>
</evidence>
<dbReference type="EMBL" id="JXZB01000001">
    <property type="protein sequence ID" value="KIQ66280.1"/>
    <property type="molecule type" value="Genomic_DNA"/>
</dbReference>
<feature type="transmembrane region" description="Helical" evidence="1">
    <location>
        <begin position="35"/>
        <end position="54"/>
    </location>
</feature>
<dbReference type="OrthoDB" id="4157495at2"/>
<keyword evidence="3" id="KW-1185">Reference proteome</keyword>
<accession>A0A0D0NDL0</accession>
<keyword evidence="1" id="KW-0472">Membrane</keyword>